<protein>
    <submittedName>
        <fullName evidence="2">ArsR family transcriptional regulator</fullName>
    </submittedName>
</protein>
<dbReference type="NCBIfam" id="NF033788">
    <property type="entry name" value="HTH_metalloreg"/>
    <property type="match status" value="1"/>
</dbReference>
<accession>A0A0N9UF20</accession>
<proteinExistence type="predicted"/>
<evidence type="ECO:0000313" key="3">
    <source>
        <dbReference type="Proteomes" id="UP000058074"/>
    </source>
</evidence>
<dbReference type="PROSITE" id="PS50987">
    <property type="entry name" value="HTH_ARSR_2"/>
    <property type="match status" value="1"/>
</dbReference>
<dbReference type="EMBL" id="CP012700">
    <property type="protein sequence ID" value="ALH82037.1"/>
    <property type="molecule type" value="Genomic_DNA"/>
</dbReference>
<dbReference type="PRINTS" id="PR00778">
    <property type="entry name" value="HTHARSR"/>
</dbReference>
<feature type="domain" description="HTH arsR-type" evidence="1">
    <location>
        <begin position="1"/>
        <end position="94"/>
    </location>
</feature>
<dbReference type="InterPro" id="IPR011991">
    <property type="entry name" value="ArsR-like_HTH"/>
</dbReference>
<dbReference type="AlphaFoldDB" id="A0A0N9UF20"/>
<evidence type="ECO:0000259" key="1">
    <source>
        <dbReference type="PROSITE" id="PS50987"/>
    </source>
</evidence>
<dbReference type="InterPro" id="IPR001845">
    <property type="entry name" value="HTH_ArsR_DNA-bd_dom"/>
</dbReference>
<reference evidence="2 3" key="1">
    <citation type="journal article" date="2015" name="Genome Announc.">
        <title>Complete Genome Sequence of Polypropylene Glycol- and Polyethylene Glycol-Degrading Sphingopyxis macrogoltabida Strain EY-1.</title>
        <authorList>
            <person name="Ohtsubo Y."/>
            <person name="Nagata Y."/>
            <person name="Numata M."/>
            <person name="Tsuchikane K."/>
            <person name="Hosoyama A."/>
            <person name="Yamazoe A."/>
            <person name="Tsuda M."/>
            <person name="Fujita N."/>
            <person name="Kawai F."/>
        </authorList>
    </citation>
    <scope>NUCLEOTIDE SEQUENCE [LARGE SCALE GENOMIC DNA]</scope>
    <source>
        <strain evidence="2 3">EY-1</strain>
    </source>
</reference>
<dbReference type="SMART" id="SM00418">
    <property type="entry name" value="HTH_ARSR"/>
    <property type="match status" value="1"/>
</dbReference>
<dbReference type="Proteomes" id="UP000058074">
    <property type="component" value="Chromosome"/>
</dbReference>
<gene>
    <name evidence="2" type="ORF">AN936_17245</name>
</gene>
<dbReference type="GO" id="GO:0003700">
    <property type="term" value="F:DNA-binding transcription factor activity"/>
    <property type="evidence" value="ECO:0007669"/>
    <property type="project" value="InterPro"/>
</dbReference>
<dbReference type="PANTHER" id="PTHR38600">
    <property type="entry name" value="TRANSCRIPTIONAL REGULATORY PROTEIN"/>
    <property type="match status" value="1"/>
</dbReference>
<organism evidence="2 3">
    <name type="scientific">Sphingopyxis macrogoltabida</name>
    <name type="common">Sphingomonas macrogoltabidus</name>
    <dbReference type="NCBI Taxonomy" id="33050"/>
    <lineage>
        <taxon>Bacteria</taxon>
        <taxon>Pseudomonadati</taxon>
        <taxon>Pseudomonadota</taxon>
        <taxon>Alphaproteobacteria</taxon>
        <taxon>Sphingomonadales</taxon>
        <taxon>Sphingomonadaceae</taxon>
        <taxon>Sphingopyxis</taxon>
    </lineage>
</organism>
<dbReference type="InterPro" id="IPR036390">
    <property type="entry name" value="WH_DNA-bd_sf"/>
</dbReference>
<name>A0A0N9UF20_SPHMC</name>
<dbReference type="SUPFAM" id="SSF46785">
    <property type="entry name" value="Winged helix' DNA-binding domain"/>
    <property type="match status" value="1"/>
</dbReference>
<dbReference type="PATRIC" id="fig|33050.5.peg.3574"/>
<dbReference type="PANTHER" id="PTHR38600:SF2">
    <property type="entry name" value="SLL0088 PROTEIN"/>
    <property type="match status" value="1"/>
</dbReference>
<sequence length="109" mass="12273">MPMTASPDLLFRALADPTRRALFERLCRDGEQTVGTLTAGAGISQPAVSKHLSVLRQAGLVADRHEGRQTHYRAQQRALAPLVDWTGRMAPFWEARFDDLEDLLKRMDQ</sequence>
<dbReference type="FunFam" id="1.10.10.10:FF:000496">
    <property type="entry name" value="ArsR family transcriptional regulator"/>
    <property type="match status" value="1"/>
</dbReference>
<dbReference type="KEGG" id="smag:AN936_17245"/>
<dbReference type="InterPro" id="IPR036388">
    <property type="entry name" value="WH-like_DNA-bd_sf"/>
</dbReference>
<dbReference type="Gene3D" id="1.10.10.10">
    <property type="entry name" value="Winged helix-like DNA-binding domain superfamily/Winged helix DNA-binding domain"/>
    <property type="match status" value="1"/>
</dbReference>
<evidence type="ECO:0000313" key="2">
    <source>
        <dbReference type="EMBL" id="ALH82037.1"/>
    </source>
</evidence>
<dbReference type="Pfam" id="PF12840">
    <property type="entry name" value="HTH_20"/>
    <property type="match status" value="1"/>
</dbReference>
<dbReference type="CDD" id="cd00090">
    <property type="entry name" value="HTH_ARSR"/>
    <property type="match status" value="1"/>
</dbReference>